<sequence>MSCLCGEANWKREEIADHKFDYIDVDDFVSESFTRKFQYSWVFIRTIKSILVYMADIGILVIMITAFDQISLLLSNTNQKCNLSPTICGQSFDSLSNAGGAVSSLIPIPARLAIIFGSMFFSFLFLIIEWKKAQKIIKSR</sequence>
<organism evidence="2 3">
    <name type="scientific">Clydaea vesicula</name>
    <dbReference type="NCBI Taxonomy" id="447962"/>
    <lineage>
        <taxon>Eukaryota</taxon>
        <taxon>Fungi</taxon>
        <taxon>Fungi incertae sedis</taxon>
        <taxon>Chytridiomycota</taxon>
        <taxon>Chytridiomycota incertae sedis</taxon>
        <taxon>Chytridiomycetes</taxon>
        <taxon>Lobulomycetales</taxon>
        <taxon>Lobulomycetaceae</taxon>
        <taxon>Clydaea</taxon>
    </lineage>
</organism>
<dbReference type="EMBL" id="JADGJW010001208">
    <property type="protein sequence ID" value="KAJ3205391.1"/>
    <property type="molecule type" value="Genomic_DNA"/>
</dbReference>
<dbReference type="Pfam" id="PF16944">
    <property type="entry name" value="KCH"/>
    <property type="match status" value="1"/>
</dbReference>
<dbReference type="GO" id="GO:0015079">
    <property type="term" value="F:potassium ion transmembrane transporter activity"/>
    <property type="evidence" value="ECO:0007669"/>
    <property type="project" value="InterPro"/>
</dbReference>
<dbReference type="AlphaFoldDB" id="A0AAD5XSF8"/>
<dbReference type="InterPro" id="IPR031606">
    <property type="entry name" value="Kch1/2"/>
</dbReference>
<dbReference type="Proteomes" id="UP001211065">
    <property type="component" value="Unassembled WGS sequence"/>
</dbReference>
<keyword evidence="1" id="KW-1133">Transmembrane helix</keyword>
<dbReference type="PANTHER" id="PTHR36424">
    <property type="entry name" value="PHEROMONE-REGULATED MEMBRANE PROTEIN 6"/>
    <property type="match status" value="1"/>
</dbReference>
<evidence type="ECO:0000256" key="1">
    <source>
        <dbReference type="SAM" id="Phobius"/>
    </source>
</evidence>
<feature type="transmembrane region" description="Helical" evidence="1">
    <location>
        <begin position="112"/>
        <end position="130"/>
    </location>
</feature>
<reference evidence="2" key="1">
    <citation type="submission" date="2020-05" db="EMBL/GenBank/DDBJ databases">
        <title>Phylogenomic resolution of chytrid fungi.</title>
        <authorList>
            <person name="Stajich J.E."/>
            <person name="Amses K."/>
            <person name="Simmons R."/>
            <person name="Seto K."/>
            <person name="Myers J."/>
            <person name="Bonds A."/>
            <person name="Quandt C.A."/>
            <person name="Barry K."/>
            <person name="Liu P."/>
            <person name="Grigoriev I."/>
            <person name="Longcore J.E."/>
            <person name="James T.Y."/>
        </authorList>
    </citation>
    <scope>NUCLEOTIDE SEQUENCE</scope>
    <source>
        <strain evidence="2">JEL0476</strain>
    </source>
</reference>
<comment type="caution">
    <text evidence="2">The sequence shown here is derived from an EMBL/GenBank/DDBJ whole genome shotgun (WGS) entry which is preliminary data.</text>
</comment>
<dbReference type="GO" id="GO:0005886">
    <property type="term" value="C:plasma membrane"/>
    <property type="evidence" value="ECO:0007669"/>
    <property type="project" value="InterPro"/>
</dbReference>
<dbReference type="PANTHER" id="PTHR36424:SF1">
    <property type="entry name" value="LOW AFFINITY K(+) TRANSPORTER 1-RELATED"/>
    <property type="match status" value="1"/>
</dbReference>
<name>A0AAD5XSF8_9FUNG</name>
<proteinExistence type="predicted"/>
<evidence type="ECO:0000313" key="2">
    <source>
        <dbReference type="EMBL" id="KAJ3205391.1"/>
    </source>
</evidence>
<gene>
    <name evidence="2" type="ORF">HK099_000833</name>
</gene>
<protein>
    <submittedName>
        <fullName evidence="2">Uncharacterized protein</fullName>
    </submittedName>
</protein>
<evidence type="ECO:0000313" key="3">
    <source>
        <dbReference type="Proteomes" id="UP001211065"/>
    </source>
</evidence>
<feature type="transmembrane region" description="Helical" evidence="1">
    <location>
        <begin position="50"/>
        <end position="67"/>
    </location>
</feature>
<keyword evidence="1" id="KW-0812">Transmembrane</keyword>
<keyword evidence="3" id="KW-1185">Reference proteome</keyword>
<keyword evidence="1" id="KW-0472">Membrane</keyword>
<accession>A0AAD5XSF8</accession>